<name>A0ABS4DS70_9GAMM</name>
<evidence type="ECO:0008006" key="4">
    <source>
        <dbReference type="Google" id="ProtNLM"/>
    </source>
</evidence>
<evidence type="ECO:0000313" key="2">
    <source>
        <dbReference type="EMBL" id="MBP1475916.1"/>
    </source>
</evidence>
<keyword evidence="1" id="KW-0732">Signal</keyword>
<feature type="chain" id="PRO_5047057419" description="DUF4124 domain-containing protein" evidence="1">
    <location>
        <begin position="20"/>
        <end position="103"/>
    </location>
</feature>
<gene>
    <name evidence="2" type="ORF">J7I44_16580</name>
</gene>
<accession>A0ABS4DS70</accession>
<dbReference type="RefSeq" id="WP_209623277.1">
    <property type="nucleotide sequence ID" value="NZ_JAGJRS010000034.1"/>
</dbReference>
<comment type="caution">
    <text evidence="2">The sequence shown here is derived from an EMBL/GenBank/DDBJ whole genome shotgun (WGS) entry which is preliminary data.</text>
</comment>
<proteinExistence type="predicted"/>
<organism evidence="2 3">
    <name type="scientific">Frateuria flava</name>
    <dbReference type="NCBI Taxonomy" id="2821489"/>
    <lineage>
        <taxon>Bacteria</taxon>
        <taxon>Pseudomonadati</taxon>
        <taxon>Pseudomonadota</taxon>
        <taxon>Gammaproteobacteria</taxon>
        <taxon>Lysobacterales</taxon>
        <taxon>Rhodanobacteraceae</taxon>
        <taxon>Frateuria</taxon>
    </lineage>
</organism>
<reference evidence="2 3" key="1">
    <citation type="submission" date="2021-04" db="EMBL/GenBank/DDBJ databases">
        <authorList>
            <person name="Huq M.A."/>
        </authorList>
    </citation>
    <scope>NUCLEOTIDE SEQUENCE [LARGE SCALE GENOMIC DNA]</scope>
    <source>
        <strain evidence="2 3">MAH-13</strain>
    </source>
</reference>
<sequence>MGKVFWGVLLALMTFSALAFVGRAVVLASIAAAADQEAQRIQQEQHARQVAQQRARSADLQRRRLAVNERCVSGTIIRVDGTSYTQVLEAGHVVPCSGLYRRH</sequence>
<evidence type="ECO:0000256" key="1">
    <source>
        <dbReference type="SAM" id="SignalP"/>
    </source>
</evidence>
<keyword evidence="3" id="KW-1185">Reference proteome</keyword>
<protein>
    <recommendedName>
        <fullName evidence="4">DUF4124 domain-containing protein</fullName>
    </recommendedName>
</protein>
<dbReference type="Proteomes" id="UP000823790">
    <property type="component" value="Unassembled WGS sequence"/>
</dbReference>
<dbReference type="EMBL" id="JAGJRS010000034">
    <property type="protein sequence ID" value="MBP1475916.1"/>
    <property type="molecule type" value="Genomic_DNA"/>
</dbReference>
<evidence type="ECO:0000313" key="3">
    <source>
        <dbReference type="Proteomes" id="UP000823790"/>
    </source>
</evidence>
<feature type="signal peptide" evidence="1">
    <location>
        <begin position="1"/>
        <end position="19"/>
    </location>
</feature>